<evidence type="ECO:0000256" key="2">
    <source>
        <dbReference type="ARBA" id="ARBA00022777"/>
    </source>
</evidence>
<keyword evidence="5" id="KW-0812">Transmembrane</keyword>
<comment type="caution">
    <text evidence="7">The sequence shown here is derived from an EMBL/GenBank/DDBJ whole genome shotgun (WGS) entry which is preliminary data.</text>
</comment>
<dbReference type="InterPro" id="IPR050482">
    <property type="entry name" value="Sensor_HK_TwoCompSys"/>
</dbReference>
<protein>
    <submittedName>
        <fullName evidence="7">Sensor histidine kinase</fullName>
    </submittedName>
</protein>
<accession>A0ABN2KW90</accession>
<sequence length="383" mass="40720">MQNMRWWDAAVIGIALITGGVFAVDPPYGPTDYGAWAALGAFVVLYLAYTRRALQLHRAPHDLIVAALIAIVLGVGVSFEPFLSFLQAIAYPMVWVAASNVRRAIIGNVMVAVGVFVGYFAGSGFENVLLAIGVAALSLLFSVGLGLWITGIEQAGEERGRLLAELESMQDELAAMHRDAGVTSERERLAREIHDTLAQSLTGLVLLAQRASREIEPTDAAARTIALIEQTAREALGEARALVAANAAVPVESGIADALVRLGDRFSRETGVHVETRVDPVRLDRDLEVVLLRCTQEALANVRKHARATSARVDVVAQGDEVELTVQDDGVGPAGADEDSGFGVSGMRERLALVGGRLSLEPGATTGTVLRATVPARTREVDA</sequence>
<feature type="coiled-coil region" evidence="4">
    <location>
        <begin position="152"/>
        <end position="179"/>
    </location>
</feature>
<evidence type="ECO:0000259" key="6">
    <source>
        <dbReference type="SMART" id="SM00387"/>
    </source>
</evidence>
<evidence type="ECO:0000256" key="4">
    <source>
        <dbReference type="SAM" id="Coils"/>
    </source>
</evidence>
<dbReference type="EMBL" id="BAAANH010000006">
    <property type="protein sequence ID" value="GAA1767789.1"/>
    <property type="molecule type" value="Genomic_DNA"/>
</dbReference>
<dbReference type="SUPFAM" id="SSF55874">
    <property type="entry name" value="ATPase domain of HSP90 chaperone/DNA topoisomerase II/histidine kinase"/>
    <property type="match status" value="1"/>
</dbReference>
<keyword evidence="1" id="KW-0808">Transferase</keyword>
<dbReference type="InterPro" id="IPR036890">
    <property type="entry name" value="HATPase_C_sf"/>
</dbReference>
<dbReference type="GO" id="GO:0016301">
    <property type="term" value="F:kinase activity"/>
    <property type="evidence" value="ECO:0007669"/>
    <property type="project" value="UniProtKB-KW"/>
</dbReference>
<feature type="transmembrane region" description="Helical" evidence="5">
    <location>
        <begin position="63"/>
        <end position="83"/>
    </location>
</feature>
<keyword evidence="2 7" id="KW-0418">Kinase</keyword>
<dbReference type="PANTHER" id="PTHR24421">
    <property type="entry name" value="NITRATE/NITRITE SENSOR PROTEIN NARX-RELATED"/>
    <property type="match status" value="1"/>
</dbReference>
<dbReference type="InterPro" id="IPR003594">
    <property type="entry name" value="HATPase_dom"/>
</dbReference>
<evidence type="ECO:0000313" key="8">
    <source>
        <dbReference type="Proteomes" id="UP001500506"/>
    </source>
</evidence>
<evidence type="ECO:0000256" key="5">
    <source>
        <dbReference type="SAM" id="Phobius"/>
    </source>
</evidence>
<feature type="transmembrane region" description="Helical" evidence="5">
    <location>
        <begin position="128"/>
        <end position="149"/>
    </location>
</feature>
<feature type="transmembrane region" description="Helical" evidence="5">
    <location>
        <begin position="33"/>
        <end position="51"/>
    </location>
</feature>
<dbReference type="Gene3D" id="1.20.5.1930">
    <property type="match status" value="1"/>
</dbReference>
<dbReference type="Gene3D" id="3.30.565.10">
    <property type="entry name" value="Histidine kinase-like ATPase, C-terminal domain"/>
    <property type="match status" value="1"/>
</dbReference>
<evidence type="ECO:0000256" key="1">
    <source>
        <dbReference type="ARBA" id="ARBA00022679"/>
    </source>
</evidence>
<name>A0ABN2KW90_9MICO</name>
<dbReference type="InterPro" id="IPR017205">
    <property type="entry name" value="Sig_transdc_His_kinase_ChrS"/>
</dbReference>
<feature type="domain" description="Histidine kinase/HSP90-like ATPase" evidence="6">
    <location>
        <begin position="286"/>
        <end position="378"/>
    </location>
</feature>
<keyword evidence="5" id="KW-1133">Transmembrane helix</keyword>
<dbReference type="Pfam" id="PF07730">
    <property type="entry name" value="HisKA_3"/>
    <property type="match status" value="1"/>
</dbReference>
<dbReference type="CDD" id="cd16917">
    <property type="entry name" value="HATPase_UhpB-NarQ-NarX-like"/>
    <property type="match status" value="1"/>
</dbReference>
<feature type="transmembrane region" description="Helical" evidence="5">
    <location>
        <begin position="103"/>
        <end position="121"/>
    </location>
</feature>
<dbReference type="PIRSF" id="PIRSF037434">
    <property type="entry name" value="STHK_ChrS"/>
    <property type="match status" value="1"/>
</dbReference>
<gene>
    <name evidence="7" type="ORF">GCM10009747_30650</name>
</gene>
<dbReference type="SMART" id="SM00387">
    <property type="entry name" value="HATPase_c"/>
    <property type="match status" value="1"/>
</dbReference>
<dbReference type="Proteomes" id="UP001500506">
    <property type="component" value="Unassembled WGS sequence"/>
</dbReference>
<dbReference type="Pfam" id="PF02518">
    <property type="entry name" value="HATPase_c"/>
    <property type="match status" value="1"/>
</dbReference>
<evidence type="ECO:0000313" key="7">
    <source>
        <dbReference type="EMBL" id="GAA1767789.1"/>
    </source>
</evidence>
<dbReference type="RefSeq" id="WP_232498226.1">
    <property type="nucleotide sequence ID" value="NZ_BAAANH010000006.1"/>
</dbReference>
<organism evidence="7 8">
    <name type="scientific">Agromyces humatus</name>
    <dbReference type="NCBI Taxonomy" id="279573"/>
    <lineage>
        <taxon>Bacteria</taxon>
        <taxon>Bacillati</taxon>
        <taxon>Actinomycetota</taxon>
        <taxon>Actinomycetes</taxon>
        <taxon>Micrococcales</taxon>
        <taxon>Microbacteriaceae</taxon>
        <taxon>Agromyces</taxon>
    </lineage>
</organism>
<evidence type="ECO:0000256" key="3">
    <source>
        <dbReference type="ARBA" id="ARBA00023012"/>
    </source>
</evidence>
<keyword evidence="3" id="KW-0902">Two-component regulatory system</keyword>
<reference evidence="7 8" key="1">
    <citation type="journal article" date="2019" name="Int. J. Syst. Evol. Microbiol.">
        <title>The Global Catalogue of Microorganisms (GCM) 10K type strain sequencing project: providing services to taxonomists for standard genome sequencing and annotation.</title>
        <authorList>
            <consortium name="The Broad Institute Genomics Platform"/>
            <consortium name="The Broad Institute Genome Sequencing Center for Infectious Disease"/>
            <person name="Wu L."/>
            <person name="Ma J."/>
        </authorList>
    </citation>
    <scope>NUCLEOTIDE SEQUENCE [LARGE SCALE GENOMIC DNA]</scope>
    <source>
        <strain evidence="7 8">JCM 14319</strain>
    </source>
</reference>
<keyword evidence="5" id="KW-0472">Membrane</keyword>
<proteinExistence type="predicted"/>
<dbReference type="InterPro" id="IPR011712">
    <property type="entry name" value="Sig_transdc_His_kin_sub3_dim/P"/>
</dbReference>
<keyword evidence="8" id="KW-1185">Reference proteome</keyword>
<keyword evidence="4" id="KW-0175">Coiled coil</keyword>